<dbReference type="GO" id="GO:0006351">
    <property type="term" value="P:DNA-templated transcription"/>
    <property type="evidence" value="ECO:0007669"/>
    <property type="project" value="InterPro"/>
</dbReference>
<gene>
    <name evidence="6" type="ORF">TRUGW13939_08973</name>
</gene>
<keyword evidence="2" id="KW-0804">Transcription</keyword>
<dbReference type="GO" id="GO:0000978">
    <property type="term" value="F:RNA polymerase II cis-regulatory region sequence-specific DNA binding"/>
    <property type="evidence" value="ECO:0007669"/>
    <property type="project" value="TreeGrafter"/>
</dbReference>
<feature type="compositionally biased region" description="Polar residues" evidence="4">
    <location>
        <begin position="461"/>
        <end position="474"/>
    </location>
</feature>
<evidence type="ECO:0000256" key="4">
    <source>
        <dbReference type="SAM" id="MobiDB-lite"/>
    </source>
</evidence>
<dbReference type="Proteomes" id="UP000509510">
    <property type="component" value="Chromosome V"/>
</dbReference>
<dbReference type="GO" id="GO:0000981">
    <property type="term" value="F:DNA-binding transcription factor activity, RNA polymerase II-specific"/>
    <property type="evidence" value="ECO:0007669"/>
    <property type="project" value="TreeGrafter"/>
</dbReference>
<evidence type="ECO:0000259" key="5">
    <source>
        <dbReference type="SMART" id="SM00906"/>
    </source>
</evidence>
<organism evidence="6 7">
    <name type="scientific">Talaromyces rugulosus</name>
    <name type="common">Penicillium rugulosum</name>
    <dbReference type="NCBI Taxonomy" id="121627"/>
    <lineage>
        <taxon>Eukaryota</taxon>
        <taxon>Fungi</taxon>
        <taxon>Dikarya</taxon>
        <taxon>Ascomycota</taxon>
        <taxon>Pezizomycotina</taxon>
        <taxon>Eurotiomycetes</taxon>
        <taxon>Eurotiomycetidae</taxon>
        <taxon>Eurotiales</taxon>
        <taxon>Trichocomaceae</taxon>
        <taxon>Talaromyces</taxon>
        <taxon>Talaromyces sect. Islandici</taxon>
    </lineage>
</organism>
<evidence type="ECO:0000313" key="7">
    <source>
        <dbReference type="Proteomes" id="UP000509510"/>
    </source>
</evidence>
<dbReference type="GO" id="GO:0008270">
    <property type="term" value="F:zinc ion binding"/>
    <property type="evidence" value="ECO:0007669"/>
    <property type="project" value="InterPro"/>
</dbReference>
<proteinExistence type="predicted"/>
<evidence type="ECO:0000313" key="6">
    <source>
        <dbReference type="EMBL" id="QKX61817.1"/>
    </source>
</evidence>
<dbReference type="PANTHER" id="PTHR47424:SF5">
    <property type="entry name" value="ZN(II)2CYS6 TRANSCRIPTION FACTOR (EUROFUNG)"/>
    <property type="match status" value="1"/>
</dbReference>
<evidence type="ECO:0000256" key="3">
    <source>
        <dbReference type="ARBA" id="ARBA00023242"/>
    </source>
</evidence>
<name>A0A7H8R6H7_TALRU</name>
<dbReference type="SMART" id="SM00906">
    <property type="entry name" value="Fungal_trans"/>
    <property type="match status" value="1"/>
</dbReference>
<feature type="domain" description="Xylanolytic transcriptional activator regulatory" evidence="5">
    <location>
        <begin position="170"/>
        <end position="245"/>
    </location>
</feature>
<keyword evidence="3" id="KW-0539">Nucleus</keyword>
<evidence type="ECO:0000256" key="2">
    <source>
        <dbReference type="ARBA" id="ARBA00023163"/>
    </source>
</evidence>
<dbReference type="OrthoDB" id="39175at2759"/>
<evidence type="ECO:0000256" key="1">
    <source>
        <dbReference type="ARBA" id="ARBA00023015"/>
    </source>
</evidence>
<dbReference type="InterPro" id="IPR007219">
    <property type="entry name" value="XnlR_reg_dom"/>
</dbReference>
<dbReference type="RefSeq" id="XP_035347991.1">
    <property type="nucleotide sequence ID" value="XM_035492098.1"/>
</dbReference>
<dbReference type="CDD" id="cd12148">
    <property type="entry name" value="fungal_TF_MHR"/>
    <property type="match status" value="1"/>
</dbReference>
<reference evidence="7" key="1">
    <citation type="submission" date="2020-06" db="EMBL/GenBank/DDBJ databases">
        <title>A chromosome-scale genome assembly of Talaromyces rugulosus W13939.</title>
        <authorList>
            <person name="Wang B."/>
            <person name="Guo L."/>
            <person name="Ye K."/>
            <person name="Wang L."/>
        </authorList>
    </citation>
    <scope>NUCLEOTIDE SEQUENCE [LARGE SCALE GENOMIC DNA]</scope>
    <source>
        <strain evidence="7">W13939</strain>
    </source>
</reference>
<dbReference type="InterPro" id="IPR051127">
    <property type="entry name" value="Fungal_SecMet_Regulators"/>
</dbReference>
<dbReference type="Pfam" id="PF04082">
    <property type="entry name" value="Fungal_trans"/>
    <property type="match status" value="1"/>
</dbReference>
<sequence>MGIPPNEPDLSEMADSALPSRYQSPEPHTRDNICAQDPLLTIETQEIYHAIEVYKEDIHPIYPFLPLEETRKTLPAVLNYLGRGTDLDTGDRNHRDNSVGQKDVKILKMIVASVLVLQGGGNSMLAQRLVDSVECASSTSPRLVEIDVQELQVLTMISVYYFHCDEPVLAWRTIGTAARMALEMGLHRRESLEKNIPHAATQRQAVIIFWCIYVLDRRWSFGTGMPFVLQDSDIDPSLPIEYCEPYLQCMISYGGICSKVWNAVAGFNTSKTTGKDTVDYLDFQLQQWLKSIPKDLQLIHPRLDDVARDQPRNLQHLRVLLYIRANHLRIFVHRQHILSPARIFQNLESARLVIDIAKDTIRVLVHLRETSTIYETQQTAFNYFLVSAISAIFLGVCHAPAEFSHSCRMEFYSSLGLLSALSAHSSITRRLWKSVKGLHQIAPRLGLAPTGAPAPPSLPSNQNTHSTCQQQNRQQPEEPGHDSHSFVNTNRVEFSSVRGTVASIPMPLPAADKSSRCDNVSLPRIPDNFQIGSDLTALFKAMGHRPQDGLRSSEIATPTWLSEDVGQLQEGREVSQLFEGLL</sequence>
<accession>A0A7H8R6H7</accession>
<dbReference type="EMBL" id="CP055902">
    <property type="protein sequence ID" value="QKX61817.1"/>
    <property type="molecule type" value="Genomic_DNA"/>
</dbReference>
<dbReference type="AlphaFoldDB" id="A0A7H8R6H7"/>
<protein>
    <recommendedName>
        <fullName evidence="5">Xylanolytic transcriptional activator regulatory domain-containing protein</fullName>
    </recommendedName>
</protein>
<feature type="region of interest" description="Disordered" evidence="4">
    <location>
        <begin position="446"/>
        <end position="486"/>
    </location>
</feature>
<dbReference type="GO" id="GO:0000435">
    <property type="term" value="P:positive regulation of transcription from RNA polymerase II promoter by galactose"/>
    <property type="evidence" value="ECO:0007669"/>
    <property type="project" value="TreeGrafter"/>
</dbReference>
<dbReference type="KEGG" id="trg:TRUGW13939_08973"/>
<dbReference type="GO" id="GO:0005634">
    <property type="term" value="C:nucleus"/>
    <property type="evidence" value="ECO:0007669"/>
    <property type="project" value="TreeGrafter"/>
</dbReference>
<feature type="compositionally biased region" description="Basic and acidic residues" evidence="4">
    <location>
        <begin position="475"/>
        <end position="484"/>
    </location>
</feature>
<dbReference type="PANTHER" id="PTHR47424">
    <property type="entry name" value="REGULATORY PROTEIN GAL4"/>
    <property type="match status" value="1"/>
</dbReference>
<dbReference type="GeneID" id="55996457"/>
<keyword evidence="7" id="KW-1185">Reference proteome</keyword>
<keyword evidence="1" id="KW-0805">Transcription regulation</keyword>